<evidence type="ECO:0000313" key="1">
    <source>
        <dbReference type="EMBL" id="MBO8467781.1"/>
    </source>
</evidence>
<reference evidence="1" key="2">
    <citation type="journal article" date="2021" name="PeerJ">
        <title>Extensive microbial diversity within the chicken gut microbiome revealed by metagenomics and culture.</title>
        <authorList>
            <person name="Gilroy R."/>
            <person name="Ravi A."/>
            <person name="Getino M."/>
            <person name="Pursley I."/>
            <person name="Horton D.L."/>
            <person name="Alikhan N.F."/>
            <person name="Baker D."/>
            <person name="Gharbi K."/>
            <person name="Hall N."/>
            <person name="Watson M."/>
            <person name="Adriaenssens E.M."/>
            <person name="Foster-Nyarko E."/>
            <person name="Jarju S."/>
            <person name="Secka A."/>
            <person name="Antonio M."/>
            <person name="Oren A."/>
            <person name="Chaudhuri R.R."/>
            <person name="La Ragione R."/>
            <person name="Hildebrand F."/>
            <person name="Pallen M.J."/>
        </authorList>
    </citation>
    <scope>NUCLEOTIDE SEQUENCE</scope>
    <source>
        <strain evidence="1">B1-15692</strain>
    </source>
</reference>
<reference evidence="1" key="1">
    <citation type="submission" date="2020-10" db="EMBL/GenBank/DDBJ databases">
        <authorList>
            <person name="Gilroy R."/>
        </authorList>
    </citation>
    <scope>NUCLEOTIDE SEQUENCE</scope>
    <source>
        <strain evidence="1">B1-15692</strain>
    </source>
</reference>
<comment type="caution">
    <text evidence="1">The sequence shown here is derived from an EMBL/GenBank/DDBJ whole genome shotgun (WGS) entry which is preliminary data.</text>
</comment>
<dbReference type="EMBL" id="JADIMH010000055">
    <property type="protein sequence ID" value="MBO8467781.1"/>
    <property type="molecule type" value="Genomic_DNA"/>
</dbReference>
<name>A0A9D9I8C1_9BACT</name>
<gene>
    <name evidence="1" type="ORF">IAB99_08495</name>
</gene>
<dbReference type="Gene3D" id="1.10.10.1150">
    <property type="entry name" value="Coenzyme PQQ synthesis protein D (PqqD)"/>
    <property type="match status" value="1"/>
</dbReference>
<sequence>MKIRKGLKLRKIGSCHMVVKPGSKADLTDVYTLNGTAAWLWQKASGTDFTPEMMAGWLCDEYDVDRDTAEHDTAAMLEDWKKAGLLQDSAE</sequence>
<accession>A0A9D9I8C1</accession>
<proteinExistence type="predicted"/>
<protein>
    <submittedName>
        <fullName evidence="1">PqqD family protein</fullName>
    </submittedName>
</protein>
<organism evidence="1 2">
    <name type="scientific">Candidatus Cryptobacteroides faecipullorum</name>
    <dbReference type="NCBI Taxonomy" id="2840764"/>
    <lineage>
        <taxon>Bacteria</taxon>
        <taxon>Pseudomonadati</taxon>
        <taxon>Bacteroidota</taxon>
        <taxon>Bacteroidia</taxon>
        <taxon>Bacteroidales</taxon>
        <taxon>Candidatus Cryptobacteroides</taxon>
    </lineage>
</organism>
<dbReference type="AlphaFoldDB" id="A0A9D9I8C1"/>
<dbReference type="Proteomes" id="UP000823660">
    <property type="component" value="Unassembled WGS sequence"/>
</dbReference>
<dbReference type="Pfam" id="PF05402">
    <property type="entry name" value="PqqD"/>
    <property type="match status" value="1"/>
</dbReference>
<dbReference type="InterPro" id="IPR008792">
    <property type="entry name" value="PQQD"/>
</dbReference>
<evidence type="ECO:0000313" key="2">
    <source>
        <dbReference type="Proteomes" id="UP000823660"/>
    </source>
</evidence>
<dbReference type="InterPro" id="IPR041881">
    <property type="entry name" value="PqqD_sf"/>
</dbReference>